<evidence type="ECO:0000256" key="5">
    <source>
        <dbReference type="ARBA" id="ARBA00023027"/>
    </source>
</evidence>
<dbReference type="Ensembl" id="ENSGACT00000082647.1">
    <property type="protein sequence ID" value="ENSGACP00000043724.1"/>
    <property type="gene ID" value="ENSGACG00000015316.2"/>
</dbReference>
<dbReference type="InterPro" id="IPR026590">
    <property type="entry name" value="Ssirtuin_cat_dom"/>
</dbReference>
<dbReference type="Gene3D" id="3.40.50.1220">
    <property type="entry name" value="TPP-binding domain"/>
    <property type="match status" value="1"/>
</dbReference>
<sequence>MSVNYAAGLSPYADKGVCGLPEVFDSPEELKTKVETLAQLIKESQYLVVHSGAGISTSTGIPDFRGPKGVWTLEEKGESPHFDTTFEDARPSVTHMALLGLQRAGCLKYLISQNVDGLHVRSGFPRQYVREKAIGVMGLKPTGRHCDVVRSRGLRACRGKLISTILDWEDALPDKDLNRAEEASRRADLALTLGTSLQIKPSGDLPLLTKRKGGKLAIVNLQPTKHDKHAHLRIHSYVDDVMKQLMELLGLDIPKWEGPTLCESSNGAATDAKPPRAVPEKKTKVKREPTKGERKRDAPALTDDGSVKEETASVKRERADSPVQLKEEK</sequence>
<dbReference type="GO" id="GO:0003714">
    <property type="term" value="F:transcription corepressor activity"/>
    <property type="evidence" value="ECO:0007669"/>
    <property type="project" value="TreeGrafter"/>
</dbReference>
<evidence type="ECO:0000256" key="9">
    <source>
        <dbReference type="SAM" id="MobiDB-lite"/>
    </source>
</evidence>
<feature type="compositionally biased region" description="Basic and acidic residues" evidence="9">
    <location>
        <begin position="305"/>
        <end position="329"/>
    </location>
</feature>
<comment type="catalytic activity">
    <reaction evidence="7">
        <text>N(6)-acetyl-L-lysyl-[protein] + NAD(+) + H2O = 2''-O-acetyl-ADP-D-ribose + nicotinamide + L-lysyl-[protein]</text>
        <dbReference type="Rhea" id="RHEA:43636"/>
        <dbReference type="Rhea" id="RHEA-COMP:9752"/>
        <dbReference type="Rhea" id="RHEA-COMP:10731"/>
        <dbReference type="ChEBI" id="CHEBI:15377"/>
        <dbReference type="ChEBI" id="CHEBI:17154"/>
        <dbReference type="ChEBI" id="CHEBI:29969"/>
        <dbReference type="ChEBI" id="CHEBI:57540"/>
        <dbReference type="ChEBI" id="CHEBI:61930"/>
        <dbReference type="ChEBI" id="CHEBI:83767"/>
        <dbReference type="EC" id="2.3.1.286"/>
    </reaction>
    <physiologicalReaction direction="left-to-right" evidence="7">
        <dbReference type="Rhea" id="RHEA:43637"/>
    </physiologicalReaction>
</comment>
<dbReference type="Proteomes" id="UP000007635">
    <property type="component" value="Chromosome III"/>
</dbReference>
<dbReference type="GeneTree" id="ENSGT00940000160088"/>
<keyword evidence="4" id="KW-0862">Zinc</keyword>
<feature type="domain" description="Deacetylase sirtuin-type" evidence="10">
    <location>
        <begin position="27"/>
        <end position="252"/>
    </location>
</feature>
<evidence type="ECO:0000256" key="8">
    <source>
        <dbReference type="PROSITE-ProRule" id="PRU00236"/>
    </source>
</evidence>
<dbReference type="AlphaFoldDB" id="A0AAQ4PXU5"/>
<dbReference type="FunFam" id="3.40.50.1220:FF:000029">
    <property type="entry name" value="NAD-dependent protein deacetylase sirtuin-6 isoform X2"/>
    <property type="match status" value="1"/>
</dbReference>
<evidence type="ECO:0000256" key="1">
    <source>
        <dbReference type="ARBA" id="ARBA00012928"/>
    </source>
</evidence>
<dbReference type="PANTHER" id="PTHR11085">
    <property type="entry name" value="NAD-DEPENDENT PROTEIN DEACYLASE SIRTUIN-5, MITOCHONDRIAL-RELATED"/>
    <property type="match status" value="1"/>
</dbReference>
<evidence type="ECO:0000313" key="12">
    <source>
        <dbReference type="Proteomes" id="UP000007635"/>
    </source>
</evidence>
<evidence type="ECO:0000259" key="10">
    <source>
        <dbReference type="PROSITE" id="PS50305"/>
    </source>
</evidence>
<protein>
    <recommendedName>
        <fullName evidence="1">protein acetyllysine N-acetyltransferase</fullName>
        <ecNumber evidence="1">2.3.1.286</ecNumber>
    </recommendedName>
</protein>
<comment type="similarity">
    <text evidence="6">Belongs to the sirtuin family. Class IV subfamily.</text>
</comment>
<dbReference type="PANTHER" id="PTHR11085:SF12">
    <property type="entry name" value="NAD-DEPENDENT PROTEIN DEACYLASE SIRTUIN-6"/>
    <property type="match status" value="1"/>
</dbReference>
<dbReference type="EC" id="2.3.1.286" evidence="1"/>
<comment type="caution">
    <text evidence="8">Lacks conserved residue(s) required for the propagation of feature annotation.</text>
</comment>
<keyword evidence="12" id="KW-1185">Reference proteome</keyword>
<evidence type="ECO:0000256" key="3">
    <source>
        <dbReference type="ARBA" id="ARBA00022723"/>
    </source>
</evidence>
<feature type="region of interest" description="Disordered" evidence="9">
    <location>
        <begin position="264"/>
        <end position="329"/>
    </location>
</feature>
<dbReference type="FunFam" id="3.40.50.1220:FF:000038">
    <property type="entry name" value="NAD-dependent protein deacetylase sirtuin-6 isoform X2"/>
    <property type="match status" value="1"/>
</dbReference>
<keyword evidence="3" id="KW-0479">Metal-binding</keyword>
<evidence type="ECO:0000256" key="2">
    <source>
        <dbReference type="ARBA" id="ARBA00022679"/>
    </source>
</evidence>
<evidence type="ECO:0000256" key="6">
    <source>
        <dbReference type="ARBA" id="ARBA00038170"/>
    </source>
</evidence>
<name>A0AAQ4PXU5_GASAC</name>
<dbReference type="SUPFAM" id="SSF52467">
    <property type="entry name" value="DHS-like NAD/FAD-binding domain"/>
    <property type="match status" value="1"/>
</dbReference>
<dbReference type="GO" id="GO:0046872">
    <property type="term" value="F:metal ion binding"/>
    <property type="evidence" value="ECO:0007669"/>
    <property type="project" value="UniProtKB-KW"/>
</dbReference>
<proteinExistence type="inferred from homology"/>
<reference evidence="11" key="2">
    <citation type="submission" date="2025-08" db="UniProtKB">
        <authorList>
            <consortium name="Ensembl"/>
        </authorList>
    </citation>
    <scope>IDENTIFICATION</scope>
</reference>
<dbReference type="GO" id="GO:0005634">
    <property type="term" value="C:nucleus"/>
    <property type="evidence" value="ECO:0007669"/>
    <property type="project" value="TreeGrafter"/>
</dbReference>
<feature type="compositionally biased region" description="Basic and acidic residues" evidence="9">
    <location>
        <begin position="278"/>
        <end position="298"/>
    </location>
</feature>
<evidence type="ECO:0000313" key="11">
    <source>
        <dbReference type="Ensembl" id="ENSGACP00000043724.1"/>
    </source>
</evidence>
<dbReference type="PROSITE" id="PS50305">
    <property type="entry name" value="SIRTUIN"/>
    <property type="match status" value="1"/>
</dbReference>
<dbReference type="InterPro" id="IPR050134">
    <property type="entry name" value="NAD-dep_sirtuin_deacylases"/>
</dbReference>
<dbReference type="GO" id="GO:0000122">
    <property type="term" value="P:negative regulation of transcription by RNA polymerase II"/>
    <property type="evidence" value="ECO:0007669"/>
    <property type="project" value="TreeGrafter"/>
</dbReference>
<organism evidence="11 12">
    <name type="scientific">Gasterosteus aculeatus aculeatus</name>
    <name type="common">three-spined stickleback</name>
    <dbReference type="NCBI Taxonomy" id="481459"/>
    <lineage>
        <taxon>Eukaryota</taxon>
        <taxon>Metazoa</taxon>
        <taxon>Chordata</taxon>
        <taxon>Craniata</taxon>
        <taxon>Vertebrata</taxon>
        <taxon>Euteleostomi</taxon>
        <taxon>Actinopterygii</taxon>
        <taxon>Neopterygii</taxon>
        <taxon>Teleostei</taxon>
        <taxon>Neoteleostei</taxon>
        <taxon>Acanthomorphata</taxon>
        <taxon>Eupercaria</taxon>
        <taxon>Perciformes</taxon>
        <taxon>Cottioidei</taxon>
        <taxon>Gasterosteales</taxon>
        <taxon>Gasterosteidae</taxon>
        <taxon>Gasterosteus</taxon>
    </lineage>
</organism>
<dbReference type="GO" id="GO:0070403">
    <property type="term" value="F:NAD+ binding"/>
    <property type="evidence" value="ECO:0007669"/>
    <property type="project" value="TreeGrafter"/>
</dbReference>
<dbReference type="Gene3D" id="2.20.28.200">
    <property type="match status" value="1"/>
</dbReference>
<dbReference type="GO" id="GO:0046969">
    <property type="term" value="F:histone H3K9 deacetylase activity, NAD-dependent"/>
    <property type="evidence" value="ECO:0007669"/>
    <property type="project" value="TreeGrafter"/>
</dbReference>
<reference evidence="11" key="3">
    <citation type="submission" date="2025-09" db="UniProtKB">
        <authorList>
            <consortium name="Ensembl"/>
        </authorList>
    </citation>
    <scope>IDENTIFICATION</scope>
</reference>
<keyword evidence="2" id="KW-0808">Transferase</keyword>
<evidence type="ECO:0000256" key="7">
    <source>
        <dbReference type="ARBA" id="ARBA00050163"/>
    </source>
</evidence>
<dbReference type="InterPro" id="IPR029035">
    <property type="entry name" value="DHS-like_NAD/FAD-binding_dom"/>
</dbReference>
<reference evidence="11 12" key="1">
    <citation type="journal article" date="2021" name="G3 (Bethesda)">
        <title>Improved contiguity of the threespine stickleback genome using long-read sequencing.</title>
        <authorList>
            <person name="Nath S."/>
            <person name="Shaw D.E."/>
            <person name="White M.A."/>
        </authorList>
    </citation>
    <scope>NUCLEOTIDE SEQUENCE [LARGE SCALE GENOMIC DNA]</scope>
    <source>
        <strain evidence="11 12">Lake Benthic</strain>
    </source>
</reference>
<keyword evidence="5" id="KW-0520">NAD</keyword>
<accession>A0AAQ4PXU5</accession>
<evidence type="ECO:0000256" key="4">
    <source>
        <dbReference type="ARBA" id="ARBA00022833"/>
    </source>
</evidence>